<sequence>MMIKILQTKSGVTKFQVLIEIAAHQPNVRQKEIAAKIGITPQAVSEYIKELVNDGLIVTEGRVRYRITKEGVEWVLENATEMKQYARFVMEDIISHVSTWTAITREEVKEGQQVYLKMDHGLLYVSSREVTGASGAIISDAAEGEDVGVTSLKGLIDLENATITICKVPRVERGGSRKVDLERLKMLADAKPYIAAIGVESLIALRKIGISPNVMFGTNESVIEAAYHGLSSLVVSVDEQVSALLNRLETENLEYELVDLTVE</sequence>
<dbReference type="GO" id="GO:0006355">
    <property type="term" value="P:regulation of DNA-templated transcription"/>
    <property type="evidence" value="ECO:0007669"/>
    <property type="project" value="InterPro"/>
</dbReference>
<dbReference type="InterPro" id="IPR012318">
    <property type="entry name" value="HTH_CRP"/>
</dbReference>
<dbReference type="EMBL" id="CP009511">
    <property type="protein sequence ID" value="AKB60952.1"/>
    <property type="molecule type" value="Genomic_DNA"/>
</dbReference>
<dbReference type="InterPro" id="IPR036390">
    <property type="entry name" value="WH_DNA-bd_sf"/>
</dbReference>
<reference evidence="2 3" key="1">
    <citation type="submission" date="2014-07" db="EMBL/GenBank/DDBJ databases">
        <title>Methanogenic archaea and the global carbon cycle.</title>
        <authorList>
            <person name="Henriksen J.R."/>
            <person name="Luke J."/>
            <person name="Reinhart S."/>
            <person name="Benedict M.N."/>
            <person name="Youngblut N.D."/>
            <person name="Metcalf M.E."/>
            <person name="Whitaker R.J."/>
            <person name="Metcalf W.W."/>
        </authorList>
    </citation>
    <scope>NUCLEOTIDE SEQUENCE [LARGE SCALE GENOMIC DNA]</scope>
    <source>
        <strain evidence="2 3">SarPi</strain>
    </source>
</reference>
<gene>
    <name evidence="2" type="ORF">MSMAP_0967</name>
</gene>
<feature type="domain" description="HTH crp-type" evidence="1">
    <location>
        <begin position="20"/>
        <end position="69"/>
    </location>
</feature>
<dbReference type="InterPro" id="IPR036388">
    <property type="entry name" value="WH-like_DNA-bd_sf"/>
</dbReference>
<accession>A0A0E3R7F2</accession>
<name>A0A0E3R7F2_METMZ</name>
<dbReference type="Gene3D" id="1.10.10.10">
    <property type="entry name" value="Winged helix-like DNA-binding domain superfamily/Winged helix DNA-binding domain"/>
    <property type="match status" value="1"/>
</dbReference>
<proteinExistence type="predicted"/>
<dbReference type="GO" id="GO:0003677">
    <property type="term" value="F:DNA binding"/>
    <property type="evidence" value="ECO:0007669"/>
    <property type="project" value="InterPro"/>
</dbReference>
<dbReference type="Proteomes" id="UP000033116">
    <property type="component" value="Chromosome"/>
</dbReference>
<evidence type="ECO:0000313" key="2">
    <source>
        <dbReference type="EMBL" id="AKB60952.1"/>
    </source>
</evidence>
<evidence type="ECO:0000259" key="1">
    <source>
        <dbReference type="SMART" id="SM00419"/>
    </source>
</evidence>
<dbReference type="InterPro" id="IPR000835">
    <property type="entry name" value="HTH_MarR-typ"/>
</dbReference>
<dbReference type="InterPro" id="IPR012015">
    <property type="entry name" value="UCP_HTH_arc"/>
</dbReference>
<dbReference type="CDD" id="cd00092">
    <property type="entry name" value="HTH_CRP"/>
    <property type="match status" value="1"/>
</dbReference>
<protein>
    <submittedName>
        <fullName evidence="2">MarR family protein</fullName>
    </submittedName>
</protein>
<dbReference type="SUPFAM" id="SSF46785">
    <property type="entry name" value="Winged helix' DNA-binding domain"/>
    <property type="match status" value="1"/>
</dbReference>
<dbReference type="SMART" id="SM00419">
    <property type="entry name" value="HTH_CRP"/>
    <property type="match status" value="1"/>
</dbReference>
<dbReference type="PANTHER" id="PTHR43704">
    <property type="entry name" value="BSR5907 PROTEIN"/>
    <property type="match status" value="1"/>
</dbReference>
<dbReference type="Pfam" id="PF25211">
    <property type="entry name" value="DUF7839"/>
    <property type="match status" value="1"/>
</dbReference>
<dbReference type="AlphaFoldDB" id="A0A0E3R7F2"/>
<dbReference type="HOGENOM" id="CLU_090237_0_0_2"/>
<dbReference type="PATRIC" id="fig|1434115.4.peg.1203"/>
<organism evidence="2 3">
    <name type="scientific">Methanosarcina mazei SarPi</name>
    <dbReference type="NCBI Taxonomy" id="1434115"/>
    <lineage>
        <taxon>Archaea</taxon>
        <taxon>Methanobacteriati</taxon>
        <taxon>Methanobacteriota</taxon>
        <taxon>Stenosarchaea group</taxon>
        <taxon>Methanomicrobia</taxon>
        <taxon>Methanosarcinales</taxon>
        <taxon>Methanosarcinaceae</taxon>
        <taxon>Methanosarcina</taxon>
    </lineage>
</organism>
<dbReference type="PIRSF" id="PIRSF004955">
    <property type="entry name" value="HTH_arch"/>
    <property type="match status" value="1"/>
</dbReference>
<dbReference type="Pfam" id="PF12802">
    <property type="entry name" value="MarR_2"/>
    <property type="match status" value="1"/>
</dbReference>
<dbReference type="InterPro" id="IPR057161">
    <property type="entry name" value="DUF7839"/>
</dbReference>
<dbReference type="PANTHER" id="PTHR43704:SF2">
    <property type="entry name" value="HTH CRP-TYPE DOMAIN-CONTAINING PROTEIN"/>
    <property type="match status" value="1"/>
</dbReference>
<evidence type="ECO:0000313" key="3">
    <source>
        <dbReference type="Proteomes" id="UP000033116"/>
    </source>
</evidence>